<dbReference type="EMBL" id="VXRY01000380">
    <property type="protein sequence ID" value="MXY34315.1"/>
    <property type="molecule type" value="Genomic_DNA"/>
</dbReference>
<evidence type="ECO:0000313" key="1">
    <source>
        <dbReference type="EMBL" id="MXY34315.1"/>
    </source>
</evidence>
<accession>A0A6B0Y1T9</accession>
<dbReference type="SUPFAM" id="SSF103025">
    <property type="entry name" value="Folate-binding domain"/>
    <property type="match status" value="1"/>
</dbReference>
<dbReference type="Gene3D" id="3.30.70.1520">
    <property type="entry name" value="Heterotetrameric sarcosine oxidase"/>
    <property type="match status" value="1"/>
</dbReference>
<dbReference type="InterPro" id="IPR007375">
    <property type="entry name" value="SoxG"/>
</dbReference>
<gene>
    <name evidence="1" type="ORF">F4Y60_09550</name>
</gene>
<dbReference type="InterPro" id="IPR027266">
    <property type="entry name" value="TrmE/GcvT-like"/>
</dbReference>
<dbReference type="AlphaFoldDB" id="A0A6B0Y1T9"/>
<protein>
    <submittedName>
        <fullName evidence="1">Sarcosine oxidase subunit gamma</fullName>
    </submittedName>
</protein>
<dbReference type="Pfam" id="PF04268">
    <property type="entry name" value="SoxG"/>
    <property type="match status" value="1"/>
</dbReference>
<sequence>MPEAVTSLDGATYSGFVTIKDAGLAGMIQLRADLGDADVVLALKGAGIELPDTGDLVGGLGNGALWMSPDELMILRAHDEAEATAATLAEALGGLHALVANVSDSRAVFRLSGEGPAVREVLAKLSPADLRQTALPPGRVRRTRLAQVPAAFWFAGDDEAVLVCFRSVAGYVLDLLSNVATPGSEVGHF</sequence>
<name>A0A6B0Y1T9_9RHOB</name>
<dbReference type="Gene3D" id="3.30.1360.120">
    <property type="entry name" value="Probable tRNA modification gtpase trme, domain 1"/>
    <property type="match status" value="1"/>
</dbReference>
<reference evidence="1" key="1">
    <citation type="submission" date="2019-09" db="EMBL/GenBank/DDBJ databases">
        <title>Characterisation of the sponge microbiome using genome-centric metagenomics.</title>
        <authorList>
            <person name="Engelberts J.P."/>
            <person name="Robbins S.J."/>
            <person name="De Goeij J.M."/>
            <person name="Aranda M."/>
            <person name="Bell S.C."/>
            <person name="Webster N.S."/>
        </authorList>
    </citation>
    <scope>NUCLEOTIDE SEQUENCE</scope>
    <source>
        <strain evidence="1">SB0664_bin_43</strain>
    </source>
</reference>
<comment type="caution">
    <text evidence="1">The sequence shown here is derived from an EMBL/GenBank/DDBJ whole genome shotgun (WGS) entry which is preliminary data.</text>
</comment>
<proteinExistence type="predicted"/>
<organism evidence="1">
    <name type="scientific">Boseongicola sp. SB0664_bin_43</name>
    <dbReference type="NCBI Taxonomy" id="2604844"/>
    <lineage>
        <taxon>Bacteria</taxon>
        <taxon>Pseudomonadati</taxon>
        <taxon>Pseudomonadota</taxon>
        <taxon>Alphaproteobacteria</taxon>
        <taxon>Rhodobacterales</taxon>
        <taxon>Paracoccaceae</taxon>
        <taxon>Boseongicola</taxon>
    </lineage>
</organism>